<feature type="transmembrane region" description="Helical" evidence="1">
    <location>
        <begin position="74"/>
        <end position="98"/>
    </location>
</feature>
<feature type="transmembrane region" description="Helical" evidence="1">
    <location>
        <begin position="221"/>
        <end position="241"/>
    </location>
</feature>
<organism evidence="2 3">
    <name type="scientific">Caproicibacterium argilliputei</name>
    <dbReference type="NCBI Taxonomy" id="3030016"/>
    <lineage>
        <taxon>Bacteria</taxon>
        <taxon>Bacillati</taxon>
        <taxon>Bacillota</taxon>
        <taxon>Clostridia</taxon>
        <taxon>Eubacteriales</taxon>
        <taxon>Oscillospiraceae</taxon>
        <taxon>Caproicibacterium</taxon>
    </lineage>
</organism>
<evidence type="ECO:0000313" key="2">
    <source>
        <dbReference type="EMBL" id="WOC31820.1"/>
    </source>
</evidence>
<dbReference type="RefSeq" id="WP_275846908.1">
    <property type="nucleotide sequence ID" value="NZ_CP135996.1"/>
</dbReference>
<keyword evidence="3" id="KW-1185">Reference proteome</keyword>
<keyword evidence="1" id="KW-1133">Transmembrane helix</keyword>
<protein>
    <submittedName>
        <fullName evidence="2">Uncharacterized protein</fullName>
    </submittedName>
</protein>
<reference evidence="3" key="1">
    <citation type="submission" date="2024-06" db="EMBL/GenBank/DDBJ databases">
        <title>Caproicibacterium argilliputei sp. nov, a novel caproic acid producing anaerobic bacterium isolated from pit mud.</title>
        <authorList>
            <person name="Zeng C."/>
        </authorList>
    </citation>
    <scope>NUCLEOTIDE SEQUENCE [LARGE SCALE GENOMIC DNA]</scope>
    <source>
        <strain evidence="3">ZCY20-5</strain>
    </source>
</reference>
<sequence length="293" mass="33739">MFQKEFKRNFCSMFRQKEFYISFLLSCSISTIPLLLSMWTFYHKSQMYMRPAWSYWGGSGTWFEWWDKMGSTEIYVRVFNVFCMIFLPLLASLAYSYIHYDNLKMGIIEAVIPRLGRRIYYRMNSLLVFLAGFIISAVPFVLQQIILLVMLPYSSLSTLGSTFLTDNYASSLLGLSGCLDALQIAHPYLFNLMTALSISITAGTAALCAFSFSLYFHKNRFVVILFIPFLFFVAIPAILSAMKGIFPLISSYATIGTNGNYHFGIWLIEILLILFINFSMIEFKIKKVKDETI</sequence>
<reference evidence="2 3" key="2">
    <citation type="submission" date="2024-06" db="EMBL/GenBank/DDBJ databases">
        <title>Caproicibacterium argilliputei sp. nov, a novel caproic acid producing anaerobic bacterium isolated from pit mud.</title>
        <authorList>
            <person name="Xia S."/>
        </authorList>
    </citation>
    <scope>NUCLEOTIDE SEQUENCE [LARGE SCALE GENOMIC DNA]</scope>
    <source>
        <strain evidence="2 3">ZCY20-5</strain>
    </source>
</reference>
<evidence type="ECO:0000313" key="3">
    <source>
        <dbReference type="Proteomes" id="UP001300604"/>
    </source>
</evidence>
<proteinExistence type="predicted"/>
<dbReference type="Proteomes" id="UP001300604">
    <property type="component" value="Chromosome"/>
</dbReference>
<dbReference type="AlphaFoldDB" id="A0AA97D791"/>
<feature type="transmembrane region" description="Helical" evidence="1">
    <location>
        <begin position="20"/>
        <end position="42"/>
    </location>
</feature>
<name>A0AA97D791_9FIRM</name>
<feature type="transmembrane region" description="Helical" evidence="1">
    <location>
        <begin position="126"/>
        <end position="151"/>
    </location>
</feature>
<feature type="transmembrane region" description="Helical" evidence="1">
    <location>
        <begin position="189"/>
        <end position="214"/>
    </location>
</feature>
<keyword evidence="1" id="KW-0812">Transmembrane</keyword>
<reference evidence="3" key="3">
    <citation type="submission" date="2024-06" db="EMBL/GenBank/DDBJ databases">
        <authorList>
            <person name="Zeng C."/>
        </authorList>
    </citation>
    <scope>NUCLEOTIDE SEQUENCE [LARGE SCALE GENOMIC DNA]</scope>
    <source>
        <strain evidence="3">ZCY20-5</strain>
    </source>
</reference>
<feature type="transmembrane region" description="Helical" evidence="1">
    <location>
        <begin position="261"/>
        <end position="281"/>
    </location>
</feature>
<gene>
    <name evidence="2" type="ORF">PXC00_11570</name>
</gene>
<dbReference type="KEGG" id="carl:PXC00_11570"/>
<evidence type="ECO:0000256" key="1">
    <source>
        <dbReference type="SAM" id="Phobius"/>
    </source>
</evidence>
<keyword evidence="1" id="KW-0472">Membrane</keyword>
<dbReference type="EMBL" id="CP135996">
    <property type="protein sequence ID" value="WOC31820.1"/>
    <property type="molecule type" value="Genomic_DNA"/>
</dbReference>
<accession>A0AA97D791</accession>